<feature type="domain" description="NAD-dependent epimerase/dehydratase" evidence="1">
    <location>
        <begin position="74"/>
        <end position="200"/>
    </location>
</feature>
<dbReference type="KEGG" id="moj:D7D94_02785"/>
<evidence type="ECO:0000259" key="1">
    <source>
        <dbReference type="Pfam" id="PF01370"/>
    </source>
</evidence>
<dbReference type="Gene3D" id="3.40.50.720">
    <property type="entry name" value="NAD(P)-binding Rossmann-like Domain"/>
    <property type="match status" value="1"/>
</dbReference>
<dbReference type="AlphaFoldDB" id="A0A6I6E4I2"/>
<dbReference type="RefSeq" id="WP_156241114.1">
    <property type="nucleotide sequence ID" value="NZ_BAAAZL010000002.1"/>
</dbReference>
<name>A0A6I6E4I2_9MICO</name>
<gene>
    <name evidence="2" type="ORF">D7D94_02785</name>
</gene>
<organism evidence="2 3">
    <name type="scientific">Microbacterium oryzae</name>
    <dbReference type="NCBI Taxonomy" id="743009"/>
    <lineage>
        <taxon>Bacteria</taxon>
        <taxon>Bacillati</taxon>
        <taxon>Actinomycetota</taxon>
        <taxon>Actinomycetes</taxon>
        <taxon>Micrococcales</taxon>
        <taxon>Microbacteriaceae</taxon>
        <taxon>Microbacterium</taxon>
    </lineage>
</organism>
<reference evidence="2 3" key="1">
    <citation type="submission" date="2018-09" db="EMBL/GenBank/DDBJ databases">
        <title>Whole genome sequencing of Microbacterium oryzae strain MB-10T.</title>
        <authorList>
            <person name="Das S.K."/>
        </authorList>
    </citation>
    <scope>NUCLEOTIDE SEQUENCE [LARGE SCALE GENOMIC DNA]</scope>
    <source>
        <strain evidence="2 3">MB-10</strain>
    </source>
</reference>
<sequence length="320" mass="33578">MRILLLGGTGWLGREFARAALARGHDVTCACRGDALPVGVRHVAVDRDDDAGLRVVSGEHWDAVVDVGREPVHVRRAVRDLDAARYLLVSTVSVYAGSDDEATVPALGADRIADVADYGPAKVACEAAVLSGFGAARSLVVRPGLIGGPGDGSGRTSYWPWRFAHPAAEGVVLVPDAPEQPTSVIDVRDLAAWLVHALGEELAGVYDAVGPVVPLGEHLETARAVAGGSAAMLPAPAAWLQEQGVDEWMGPRSLPLWIADRSSWPMLARSGTRATERGLALRPLVETLRDVLAWREGGGEAGAAGLVDADERALIALLRG</sequence>
<evidence type="ECO:0000313" key="2">
    <source>
        <dbReference type="EMBL" id="QGU26711.1"/>
    </source>
</evidence>
<dbReference type="InterPro" id="IPR001509">
    <property type="entry name" value="Epimerase_deHydtase"/>
</dbReference>
<dbReference type="Pfam" id="PF01370">
    <property type="entry name" value="Epimerase"/>
    <property type="match status" value="1"/>
</dbReference>
<dbReference type="InterPro" id="IPR036291">
    <property type="entry name" value="NAD(P)-bd_dom_sf"/>
</dbReference>
<dbReference type="EMBL" id="CP032550">
    <property type="protein sequence ID" value="QGU26711.1"/>
    <property type="molecule type" value="Genomic_DNA"/>
</dbReference>
<keyword evidence="3" id="KW-1185">Reference proteome</keyword>
<accession>A0A6I6E4I2</accession>
<evidence type="ECO:0000313" key="3">
    <source>
        <dbReference type="Proteomes" id="UP000422989"/>
    </source>
</evidence>
<dbReference type="OrthoDB" id="7941246at2"/>
<dbReference type="Proteomes" id="UP000422989">
    <property type="component" value="Chromosome"/>
</dbReference>
<protein>
    <submittedName>
        <fullName evidence="2">Oxidoreductase</fullName>
    </submittedName>
</protein>
<proteinExistence type="predicted"/>
<dbReference type="SUPFAM" id="SSF51735">
    <property type="entry name" value="NAD(P)-binding Rossmann-fold domains"/>
    <property type="match status" value="1"/>
</dbReference>